<accession>T1AL24</accession>
<organism evidence="1">
    <name type="scientific">mine drainage metagenome</name>
    <dbReference type="NCBI Taxonomy" id="410659"/>
    <lineage>
        <taxon>unclassified sequences</taxon>
        <taxon>metagenomes</taxon>
        <taxon>ecological metagenomes</taxon>
    </lineage>
</organism>
<reference evidence="1" key="2">
    <citation type="journal article" date="2014" name="ISME J.">
        <title>Microbial stratification in low pH oxic and suboxic macroscopic growths along an acid mine drainage.</title>
        <authorList>
            <person name="Mendez-Garcia C."/>
            <person name="Mesa V."/>
            <person name="Sprenger R.R."/>
            <person name="Richter M."/>
            <person name="Diez M.S."/>
            <person name="Solano J."/>
            <person name="Bargiela R."/>
            <person name="Golyshina O.V."/>
            <person name="Manteca A."/>
            <person name="Ramos J.L."/>
            <person name="Gallego J.R."/>
            <person name="Llorente I."/>
            <person name="Martins Dos Santos V.A."/>
            <person name="Jensen O.N."/>
            <person name="Pelaez A.I."/>
            <person name="Sanchez J."/>
            <person name="Ferrer M."/>
        </authorList>
    </citation>
    <scope>NUCLEOTIDE SEQUENCE</scope>
</reference>
<name>T1AL24_9ZZZZ</name>
<dbReference type="AlphaFoldDB" id="T1AL24"/>
<protein>
    <recommendedName>
        <fullName evidence="2">Transcriptional regulator</fullName>
    </recommendedName>
</protein>
<gene>
    <name evidence="1" type="ORF">B1A_11198</name>
</gene>
<sequence length="127" mass="14462">MELVRNFPLRPIRSETDHRAALEVARELMQRDEREISTEEADYLDVLTDLIRQYETSRYRLPKNSGTEQSRLASLVKDGKMSASDLGRLLGSRALGSMLLTGRRGLSKSHIRILAAHFKIDPGYFLS</sequence>
<reference evidence="1" key="1">
    <citation type="submission" date="2013-08" db="EMBL/GenBank/DDBJ databases">
        <authorList>
            <person name="Mendez C."/>
            <person name="Richter M."/>
            <person name="Ferrer M."/>
            <person name="Sanchez J."/>
        </authorList>
    </citation>
    <scope>NUCLEOTIDE SEQUENCE</scope>
</reference>
<evidence type="ECO:0008006" key="2">
    <source>
        <dbReference type="Google" id="ProtNLM"/>
    </source>
</evidence>
<evidence type="ECO:0000313" key="1">
    <source>
        <dbReference type="EMBL" id="EQD57183.1"/>
    </source>
</evidence>
<proteinExistence type="predicted"/>
<dbReference type="EMBL" id="AUZX01007996">
    <property type="protein sequence ID" value="EQD57183.1"/>
    <property type="molecule type" value="Genomic_DNA"/>
</dbReference>
<comment type="caution">
    <text evidence="1">The sequence shown here is derived from an EMBL/GenBank/DDBJ whole genome shotgun (WGS) entry which is preliminary data.</text>
</comment>